<evidence type="ECO:0000256" key="1">
    <source>
        <dbReference type="SAM" id="MobiDB-lite"/>
    </source>
</evidence>
<dbReference type="Proteomes" id="UP000186218">
    <property type="component" value="Unassembled WGS sequence"/>
</dbReference>
<evidence type="ECO:0000313" key="4">
    <source>
        <dbReference type="Proteomes" id="UP000186218"/>
    </source>
</evidence>
<accession>A0A1N7E1Y3</accession>
<dbReference type="EMBL" id="FTNT01000002">
    <property type="protein sequence ID" value="SIR82061.1"/>
    <property type="molecule type" value="Genomic_DNA"/>
</dbReference>
<feature type="signal peptide" evidence="2">
    <location>
        <begin position="1"/>
        <end position="25"/>
    </location>
</feature>
<evidence type="ECO:0000256" key="2">
    <source>
        <dbReference type="SAM" id="SignalP"/>
    </source>
</evidence>
<dbReference type="AlphaFoldDB" id="A0A1N7E1Y3"/>
<keyword evidence="2" id="KW-0732">Signal</keyword>
<gene>
    <name evidence="3" type="ORF">SAMN05445060_1103</name>
</gene>
<feature type="region of interest" description="Disordered" evidence="1">
    <location>
        <begin position="24"/>
        <end position="104"/>
    </location>
</feature>
<keyword evidence="4" id="KW-1185">Reference proteome</keyword>
<feature type="chain" id="PRO_5039706683" evidence="2">
    <location>
        <begin position="26"/>
        <end position="210"/>
    </location>
</feature>
<name>A0A1N7E1Y3_9NOCA</name>
<evidence type="ECO:0000313" key="3">
    <source>
        <dbReference type="EMBL" id="SIR82061.1"/>
    </source>
</evidence>
<dbReference type="RefSeq" id="WP_143690204.1">
    <property type="nucleotide sequence ID" value="NZ_FTNT01000002.1"/>
</dbReference>
<reference evidence="3 4" key="1">
    <citation type="submission" date="2017-01" db="EMBL/GenBank/DDBJ databases">
        <authorList>
            <person name="Mah S.A."/>
            <person name="Swanson W.J."/>
            <person name="Moy G.W."/>
            <person name="Vacquier V.D."/>
        </authorList>
    </citation>
    <scope>NUCLEOTIDE SEQUENCE [LARGE SCALE GENOMIC DNA]</scope>
    <source>
        <strain evidence="3 4">CPCC 203464</strain>
    </source>
</reference>
<dbReference type="STRING" id="1344003.SAMN05445060_1103"/>
<feature type="compositionally biased region" description="Low complexity" evidence="1">
    <location>
        <begin position="27"/>
        <end position="73"/>
    </location>
</feature>
<protein>
    <submittedName>
        <fullName evidence="3">Uncharacterized protein</fullName>
    </submittedName>
</protein>
<feature type="compositionally biased region" description="Low complexity" evidence="1">
    <location>
        <begin position="82"/>
        <end position="95"/>
    </location>
</feature>
<sequence>MRSLRTLVIVLAGLTALLTACDASGGSATSRAPSTVTVTPTTTESSTPPPDTTITVTRAADDQTGGDDQTGSDGQSGGDSGGAATSTDAGQPPAGQGTGGSAYLGHWQRHDSSLEFGSGTGSILLGSSCCDVEKWSFTWADGGGSNATMTLGERIALHGEGAGADLRSGQTFTATPSQDAAGTAILLVADPNGFTSTWCRAGGGSPDCGA</sequence>
<dbReference type="OrthoDB" id="4382058at2"/>
<organism evidence="3 4">
    <name type="scientific">Williamsia sterculiae</name>
    <dbReference type="NCBI Taxonomy" id="1344003"/>
    <lineage>
        <taxon>Bacteria</taxon>
        <taxon>Bacillati</taxon>
        <taxon>Actinomycetota</taxon>
        <taxon>Actinomycetes</taxon>
        <taxon>Mycobacteriales</taxon>
        <taxon>Nocardiaceae</taxon>
        <taxon>Williamsia</taxon>
    </lineage>
</organism>
<dbReference type="PROSITE" id="PS51257">
    <property type="entry name" value="PROKAR_LIPOPROTEIN"/>
    <property type="match status" value="1"/>
</dbReference>
<proteinExistence type="predicted"/>